<dbReference type="AlphaFoldDB" id="A0A9P7R337"/>
<comment type="caution">
    <text evidence="1">The sequence shown here is derived from an EMBL/GenBank/DDBJ whole genome shotgun (WGS) entry which is preliminary data.</text>
</comment>
<gene>
    <name evidence="1" type="ORF">JMJ77_014237</name>
</gene>
<keyword evidence="2" id="KW-1185">Reference proteome</keyword>
<evidence type="ECO:0000313" key="2">
    <source>
        <dbReference type="Proteomes" id="UP000699042"/>
    </source>
</evidence>
<reference evidence="1" key="1">
    <citation type="submission" date="2021-05" db="EMBL/GenBank/DDBJ databases">
        <title>Comparative genomics of three Colletotrichum scovillei strains and genetic complementation revealed genes involved fungal growth and virulence on chili pepper.</title>
        <authorList>
            <person name="Hsieh D.-K."/>
            <person name="Chuang S.-C."/>
            <person name="Chen C.-Y."/>
            <person name="Chao Y.-T."/>
            <person name="Lu M.-Y.J."/>
            <person name="Lee M.-H."/>
            <person name="Shih M.-C."/>
        </authorList>
    </citation>
    <scope>NUCLEOTIDE SEQUENCE</scope>
    <source>
        <strain evidence="1">Coll-153</strain>
    </source>
</reference>
<dbReference type="Proteomes" id="UP000699042">
    <property type="component" value="Unassembled WGS sequence"/>
</dbReference>
<accession>A0A9P7R337</accession>
<name>A0A9P7R337_9PEZI</name>
<protein>
    <submittedName>
        <fullName evidence="1">Uncharacterized protein</fullName>
    </submittedName>
</protein>
<evidence type="ECO:0000313" key="1">
    <source>
        <dbReference type="EMBL" id="KAG7048600.1"/>
    </source>
</evidence>
<proteinExistence type="predicted"/>
<organism evidence="1 2">
    <name type="scientific">Colletotrichum scovillei</name>
    <dbReference type="NCBI Taxonomy" id="1209932"/>
    <lineage>
        <taxon>Eukaryota</taxon>
        <taxon>Fungi</taxon>
        <taxon>Dikarya</taxon>
        <taxon>Ascomycota</taxon>
        <taxon>Pezizomycotina</taxon>
        <taxon>Sordariomycetes</taxon>
        <taxon>Hypocreomycetidae</taxon>
        <taxon>Glomerellales</taxon>
        <taxon>Glomerellaceae</taxon>
        <taxon>Colletotrichum</taxon>
        <taxon>Colletotrichum acutatum species complex</taxon>
    </lineage>
</organism>
<sequence length="71" mass="7858">MNLRLHVVLYSVRFPIPSTVGQKRPALAVKHSQVPSSEISKEALPLWLVKSTGTKVINSIKDGISIEDHHC</sequence>
<dbReference type="EMBL" id="JAESDN010000006">
    <property type="protein sequence ID" value="KAG7048600.1"/>
    <property type="molecule type" value="Genomic_DNA"/>
</dbReference>